<accession>A0A075G8J8</accession>
<evidence type="ECO:0000313" key="2">
    <source>
        <dbReference type="EMBL" id="AIE98296.1"/>
    </source>
</evidence>
<proteinExistence type="predicted"/>
<organism evidence="2">
    <name type="scientific">uncultured marine group II/III euryarchaeote KM3_05_F04</name>
    <dbReference type="NCBI Taxonomy" id="1457838"/>
    <lineage>
        <taxon>Archaea</taxon>
        <taxon>Methanobacteriati</taxon>
        <taxon>Methanobacteriota</taxon>
        <taxon>environmental samples</taxon>
    </lineage>
</organism>
<protein>
    <submittedName>
        <fullName evidence="2">Uncharacterized protein</fullName>
    </submittedName>
</protein>
<sequence length="338" mass="38505">MARVASIKGDARSAVLLAALFVIPLLLALPEPLSIGSAKAAIDCSYDSSTAAQWHKQVNSFNMSGSGDEYNYENEYYDDEEYYMEDTGQPWWGPSLDGDNIYNKSELSALRSDFHTSFIVDNDSSSGIRMNLTYGYRYTFCLVVHSDNQSSHLPAPLVDFYLLQEYDWDFYRRDFEIRTFEDRDMLNLIPPEWRDIVAWMPYRDVHSYEGKRQLDFTVSLDADETSGAFFGLAEPETEWMYIVIDGWDNMRDSDTPAPHRNFTVDLTIMSEERLTLPKFTVSIFCCGLFLSLMAAPLIMHTKFLNAGKDEGAVAVDLMPMMETEQSRATAVLAPNKEP</sequence>
<keyword evidence="1" id="KW-0812">Transmembrane</keyword>
<reference evidence="2" key="1">
    <citation type="journal article" date="2014" name="Genome Biol. Evol.">
        <title>Pangenome evidence for extensive interdomain horizontal transfer affecting lineage core and shell genes in uncultured planktonic thaumarchaeota and euryarchaeota.</title>
        <authorList>
            <person name="Deschamps P."/>
            <person name="Zivanovic Y."/>
            <person name="Moreira D."/>
            <person name="Rodriguez-Valera F."/>
            <person name="Lopez-Garcia P."/>
        </authorList>
    </citation>
    <scope>NUCLEOTIDE SEQUENCE</scope>
</reference>
<evidence type="ECO:0000256" key="1">
    <source>
        <dbReference type="SAM" id="Phobius"/>
    </source>
</evidence>
<keyword evidence="1" id="KW-0472">Membrane</keyword>
<dbReference type="AlphaFoldDB" id="A0A075G8J8"/>
<dbReference type="EMBL" id="KF900532">
    <property type="protein sequence ID" value="AIE98296.1"/>
    <property type="molecule type" value="Genomic_DNA"/>
</dbReference>
<name>A0A075G8J8_9EURY</name>
<feature type="transmembrane region" description="Helical" evidence="1">
    <location>
        <begin position="279"/>
        <end position="299"/>
    </location>
</feature>
<keyword evidence="1" id="KW-1133">Transmembrane helix</keyword>